<name>A0ABD2MSD5_9CUCU</name>
<dbReference type="PANTHER" id="PTHR47272:SF1">
    <property type="entry name" value="PIGGYBAC TRANSPOSABLE ELEMENT-DERIVED PROTEIN 3-LIKE"/>
    <property type="match status" value="1"/>
</dbReference>
<evidence type="ECO:0000313" key="1">
    <source>
        <dbReference type="EMBL" id="KAL3269135.1"/>
    </source>
</evidence>
<dbReference type="AlphaFoldDB" id="A0ABD2MSD5"/>
<protein>
    <submittedName>
        <fullName evidence="1">Uncharacterized protein</fullName>
    </submittedName>
</protein>
<sequence>MDEDMPLTVTQDHGDKPENYEYFSDLFSGEAAEYSTLYAVSKTEKELKTKCNKILKVFGIHLPITYHRIRIYWNLNHKFKNVYEIMKRGRFFDLRLKLKIECTIGMFSIDGQMMDFTFRCTLKHYLSNKLRPVGLKRFALFSSAGVMLNFYILRKSTDFGDYKEFGIGPAVISKLI</sequence>
<organism evidence="1 2">
    <name type="scientific">Cryptolaemus montrouzieri</name>
    <dbReference type="NCBI Taxonomy" id="559131"/>
    <lineage>
        <taxon>Eukaryota</taxon>
        <taxon>Metazoa</taxon>
        <taxon>Ecdysozoa</taxon>
        <taxon>Arthropoda</taxon>
        <taxon>Hexapoda</taxon>
        <taxon>Insecta</taxon>
        <taxon>Pterygota</taxon>
        <taxon>Neoptera</taxon>
        <taxon>Endopterygota</taxon>
        <taxon>Coleoptera</taxon>
        <taxon>Polyphaga</taxon>
        <taxon>Cucujiformia</taxon>
        <taxon>Coccinelloidea</taxon>
        <taxon>Coccinellidae</taxon>
        <taxon>Scymninae</taxon>
        <taxon>Scymnini</taxon>
        <taxon>Cryptolaemus</taxon>
    </lineage>
</organism>
<gene>
    <name evidence="1" type="ORF">HHI36_008216</name>
</gene>
<keyword evidence="2" id="KW-1185">Reference proteome</keyword>
<comment type="caution">
    <text evidence="1">The sequence shown here is derived from an EMBL/GenBank/DDBJ whole genome shotgun (WGS) entry which is preliminary data.</text>
</comment>
<dbReference type="Proteomes" id="UP001516400">
    <property type="component" value="Unassembled WGS sequence"/>
</dbReference>
<accession>A0ABD2MSD5</accession>
<dbReference type="EMBL" id="JABFTP020000021">
    <property type="protein sequence ID" value="KAL3269135.1"/>
    <property type="molecule type" value="Genomic_DNA"/>
</dbReference>
<dbReference type="PANTHER" id="PTHR47272">
    <property type="entry name" value="DDE_TNP_1_7 DOMAIN-CONTAINING PROTEIN"/>
    <property type="match status" value="1"/>
</dbReference>
<proteinExistence type="predicted"/>
<reference evidence="1 2" key="1">
    <citation type="journal article" date="2021" name="BMC Biol.">
        <title>Horizontally acquired antibacterial genes associated with adaptive radiation of ladybird beetles.</title>
        <authorList>
            <person name="Li H.S."/>
            <person name="Tang X.F."/>
            <person name="Huang Y.H."/>
            <person name="Xu Z.Y."/>
            <person name="Chen M.L."/>
            <person name="Du X.Y."/>
            <person name="Qiu B.Y."/>
            <person name="Chen P.T."/>
            <person name="Zhang W."/>
            <person name="Slipinski A."/>
            <person name="Escalona H.E."/>
            <person name="Waterhouse R.M."/>
            <person name="Zwick A."/>
            <person name="Pang H."/>
        </authorList>
    </citation>
    <scope>NUCLEOTIDE SEQUENCE [LARGE SCALE GENOMIC DNA]</scope>
    <source>
        <strain evidence="1">SYSU2018</strain>
    </source>
</reference>
<evidence type="ECO:0000313" key="2">
    <source>
        <dbReference type="Proteomes" id="UP001516400"/>
    </source>
</evidence>